<sequence>MCFDKDNQKLHKLDKTSDIYRSVGDESDSDEEVLSSIKQKLTSDCRIYHQNSNYDEFHLTEMEKSFDNSLIIDKDDGDGNGSDDEGFNVQYSKKTPLIRQNNQNNSTTSKKKVQCSMDSSDDEKSEELDYQLDDEEMAEVKTNGMSSGVWKYFKRLSSENGNYTVCQIDGCGKKYVYLTSTYNMNNHLISTHRI</sequence>
<dbReference type="SMART" id="SM00614">
    <property type="entry name" value="ZnF_BED"/>
    <property type="match status" value="1"/>
</dbReference>
<evidence type="ECO:0000313" key="7">
    <source>
        <dbReference type="Proteomes" id="UP000276133"/>
    </source>
</evidence>
<dbReference type="InterPro" id="IPR003656">
    <property type="entry name" value="Znf_BED"/>
</dbReference>
<keyword evidence="3" id="KW-0862">Zinc</keyword>
<feature type="region of interest" description="Disordered" evidence="4">
    <location>
        <begin position="71"/>
        <end position="125"/>
    </location>
</feature>
<dbReference type="SUPFAM" id="SSF57667">
    <property type="entry name" value="beta-beta-alpha zinc fingers"/>
    <property type="match status" value="1"/>
</dbReference>
<accession>A0A3M7RS17</accession>
<keyword evidence="7" id="KW-1185">Reference proteome</keyword>
<organism evidence="6 7">
    <name type="scientific">Brachionus plicatilis</name>
    <name type="common">Marine rotifer</name>
    <name type="synonym">Brachionus muelleri</name>
    <dbReference type="NCBI Taxonomy" id="10195"/>
    <lineage>
        <taxon>Eukaryota</taxon>
        <taxon>Metazoa</taxon>
        <taxon>Spiralia</taxon>
        <taxon>Gnathifera</taxon>
        <taxon>Rotifera</taxon>
        <taxon>Eurotatoria</taxon>
        <taxon>Monogononta</taxon>
        <taxon>Pseudotrocha</taxon>
        <taxon>Ploima</taxon>
        <taxon>Brachionidae</taxon>
        <taxon>Brachionus</taxon>
    </lineage>
</organism>
<protein>
    <recommendedName>
        <fullName evidence="5">BED-type domain-containing protein</fullName>
    </recommendedName>
</protein>
<evidence type="ECO:0000313" key="6">
    <source>
        <dbReference type="EMBL" id="RNA26088.1"/>
    </source>
</evidence>
<feature type="compositionally biased region" description="Acidic residues" evidence="4">
    <location>
        <begin position="75"/>
        <end position="86"/>
    </location>
</feature>
<dbReference type="Pfam" id="PF02892">
    <property type="entry name" value="zf-BED"/>
    <property type="match status" value="1"/>
</dbReference>
<keyword evidence="1" id="KW-0479">Metal-binding</keyword>
<evidence type="ECO:0000256" key="4">
    <source>
        <dbReference type="SAM" id="MobiDB-lite"/>
    </source>
</evidence>
<dbReference type="GO" id="GO:0008270">
    <property type="term" value="F:zinc ion binding"/>
    <property type="evidence" value="ECO:0007669"/>
    <property type="project" value="UniProtKB-KW"/>
</dbReference>
<dbReference type="AlphaFoldDB" id="A0A3M7RS17"/>
<proteinExistence type="predicted"/>
<name>A0A3M7RS17_BRAPC</name>
<evidence type="ECO:0000256" key="3">
    <source>
        <dbReference type="ARBA" id="ARBA00022833"/>
    </source>
</evidence>
<evidence type="ECO:0000256" key="2">
    <source>
        <dbReference type="ARBA" id="ARBA00022771"/>
    </source>
</evidence>
<dbReference type="GO" id="GO:0003677">
    <property type="term" value="F:DNA binding"/>
    <property type="evidence" value="ECO:0007669"/>
    <property type="project" value="InterPro"/>
</dbReference>
<dbReference type="InterPro" id="IPR036236">
    <property type="entry name" value="Znf_C2H2_sf"/>
</dbReference>
<reference evidence="6 7" key="1">
    <citation type="journal article" date="2018" name="Sci. Rep.">
        <title>Genomic signatures of local adaptation to the degree of environmental predictability in rotifers.</title>
        <authorList>
            <person name="Franch-Gras L."/>
            <person name="Hahn C."/>
            <person name="Garcia-Roger E.M."/>
            <person name="Carmona M.J."/>
            <person name="Serra M."/>
            <person name="Gomez A."/>
        </authorList>
    </citation>
    <scope>NUCLEOTIDE SEQUENCE [LARGE SCALE GENOMIC DNA]</scope>
    <source>
        <strain evidence="6">HYR1</strain>
    </source>
</reference>
<comment type="caution">
    <text evidence="6">The sequence shown here is derived from an EMBL/GenBank/DDBJ whole genome shotgun (WGS) entry which is preliminary data.</text>
</comment>
<feature type="domain" description="BED-type" evidence="5">
    <location>
        <begin position="148"/>
        <end position="193"/>
    </location>
</feature>
<keyword evidence="2" id="KW-0863">Zinc-finger</keyword>
<dbReference type="Proteomes" id="UP000276133">
    <property type="component" value="Unassembled WGS sequence"/>
</dbReference>
<evidence type="ECO:0000259" key="5">
    <source>
        <dbReference type="Pfam" id="PF02892"/>
    </source>
</evidence>
<evidence type="ECO:0000256" key="1">
    <source>
        <dbReference type="ARBA" id="ARBA00022723"/>
    </source>
</evidence>
<dbReference type="EMBL" id="REGN01002806">
    <property type="protein sequence ID" value="RNA26088.1"/>
    <property type="molecule type" value="Genomic_DNA"/>
</dbReference>
<gene>
    <name evidence="6" type="ORF">BpHYR1_001065</name>
</gene>